<keyword evidence="2" id="KW-1185">Reference proteome</keyword>
<protein>
    <submittedName>
        <fullName evidence="1">Uncharacterized protein</fullName>
    </submittedName>
</protein>
<sequence>MVKLINCQNVPPHEKRKALRILNDETDVYLFLSKGKIIEYIKSYDIDSGEILLIRQKSRLPLAKEIRRLVQEKFTVKVFISSEDLS</sequence>
<name>A0A031LM78_9CREN</name>
<evidence type="ECO:0000313" key="1">
    <source>
        <dbReference type="EMBL" id="EZQ06753.1"/>
    </source>
</evidence>
<dbReference type="EMBL" id="JFZT01000039">
    <property type="protein sequence ID" value="EZQ06753.1"/>
    <property type="molecule type" value="Genomic_DNA"/>
</dbReference>
<reference evidence="1 2" key="1">
    <citation type="submission" date="2014-03" db="EMBL/GenBank/DDBJ databases">
        <title>Draft genome sequence of the novel thermoacidophilic archaea Acidianus copahuensis ALE1 strain, isolated from Copahue volcanic area in Neuquen Argentina.</title>
        <authorList>
            <person name="Urbieta M.S."/>
            <person name="Rascovan N."/>
            <person name="Castro C."/>
            <person name="Revale S."/>
            <person name="Giaveno M.A."/>
            <person name="Vazquez M.P."/>
            <person name="Donati E.R."/>
        </authorList>
    </citation>
    <scope>NUCLEOTIDE SEQUENCE [LARGE SCALE GENOMIC DNA]</scope>
    <source>
        <strain evidence="1 2">ALE1</strain>
    </source>
</reference>
<accession>A0A031LM78</accession>
<dbReference type="OrthoDB" id="34524at2157"/>
<dbReference type="Proteomes" id="UP000024332">
    <property type="component" value="Unassembled WGS sequence"/>
</dbReference>
<evidence type="ECO:0000313" key="2">
    <source>
        <dbReference type="Proteomes" id="UP000024332"/>
    </source>
</evidence>
<gene>
    <name evidence="1" type="ORF">CM19_05000</name>
</gene>
<dbReference type="AlphaFoldDB" id="A0A031LM78"/>
<comment type="caution">
    <text evidence="1">The sequence shown here is derived from an EMBL/GenBank/DDBJ whole genome shotgun (WGS) entry which is preliminary data.</text>
</comment>
<proteinExistence type="predicted"/>
<organism evidence="1 2">
    <name type="scientific">Candidatus Acidianus copahuensis</name>
    <dbReference type="NCBI Taxonomy" id="1160895"/>
    <lineage>
        <taxon>Archaea</taxon>
        <taxon>Thermoproteota</taxon>
        <taxon>Thermoprotei</taxon>
        <taxon>Sulfolobales</taxon>
        <taxon>Sulfolobaceae</taxon>
        <taxon>Acidianus</taxon>
    </lineage>
</organism>
<dbReference type="RefSeq" id="WP_048099281.1">
    <property type="nucleotide sequence ID" value="NZ_JFZT01000039.1"/>
</dbReference>